<dbReference type="OrthoDB" id="6328726at2759"/>
<feature type="signal peptide" evidence="2">
    <location>
        <begin position="1"/>
        <end position="21"/>
    </location>
</feature>
<organism evidence="3 4">
    <name type="scientific">Caenorhabditis angaria</name>
    <dbReference type="NCBI Taxonomy" id="860376"/>
    <lineage>
        <taxon>Eukaryota</taxon>
        <taxon>Metazoa</taxon>
        <taxon>Ecdysozoa</taxon>
        <taxon>Nematoda</taxon>
        <taxon>Chromadorea</taxon>
        <taxon>Rhabditida</taxon>
        <taxon>Rhabditina</taxon>
        <taxon>Rhabditomorpha</taxon>
        <taxon>Rhabditoidea</taxon>
        <taxon>Rhabditidae</taxon>
        <taxon>Peloderinae</taxon>
        <taxon>Caenorhabditis</taxon>
    </lineage>
</organism>
<feature type="compositionally biased region" description="Basic residues" evidence="1">
    <location>
        <begin position="83"/>
        <end position="100"/>
    </location>
</feature>
<comment type="caution">
    <text evidence="3">The sequence shown here is derived from an EMBL/GenBank/DDBJ whole genome shotgun (WGS) entry which is preliminary data.</text>
</comment>
<feature type="chain" id="PRO_5040354923" evidence="2">
    <location>
        <begin position="22"/>
        <end position="203"/>
    </location>
</feature>
<accession>A0A9P1N0Z6</accession>
<dbReference type="EMBL" id="CANHGI010000003">
    <property type="protein sequence ID" value="CAI5445943.1"/>
    <property type="molecule type" value="Genomic_DNA"/>
</dbReference>
<feature type="region of interest" description="Disordered" evidence="1">
    <location>
        <begin position="82"/>
        <end position="116"/>
    </location>
</feature>
<proteinExistence type="predicted"/>
<evidence type="ECO:0000313" key="4">
    <source>
        <dbReference type="Proteomes" id="UP001152747"/>
    </source>
</evidence>
<sequence>MKVQFIQFIIVIVMIFELIETYPQKRASGFDRMRDRQHRKRHHQQESAIVNQTDDLYELSVGNESKIFRFEKSIDLVTEKPLSQKHKHKKHGHHLRKNSRREKNEELCKSERKSRELNTEGHEFNPPFIFEVRCLSNKQGFFGFGKSEQTCVKGMLRCVQQYTDIHVSRRSVGSIHWHPHTIQNVPISCQCMWPVDKYGQQEL</sequence>
<dbReference type="AlphaFoldDB" id="A0A9P1N0Z6"/>
<name>A0A9P1N0Z6_9PELO</name>
<feature type="compositionally biased region" description="Basic and acidic residues" evidence="1">
    <location>
        <begin position="101"/>
        <end position="116"/>
    </location>
</feature>
<keyword evidence="2" id="KW-0732">Signal</keyword>
<protein>
    <submittedName>
        <fullName evidence="3">Uncharacterized protein</fullName>
    </submittedName>
</protein>
<dbReference type="Proteomes" id="UP001152747">
    <property type="component" value="Unassembled WGS sequence"/>
</dbReference>
<evidence type="ECO:0000313" key="3">
    <source>
        <dbReference type="EMBL" id="CAI5445943.1"/>
    </source>
</evidence>
<keyword evidence="4" id="KW-1185">Reference proteome</keyword>
<evidence type="ECO:0000256" key="2">
    <source>
        <dbReference type="SAM" id="SignalP"/>
    </source>
</evidence>
<reference evidence="3" key="1">
    <citation type="submission" date="2022-11" db="EMBL/GenBank/DDBJ databases">
        <authorList>
            <person name="Kikuchi T."/>
        </authorList>
    </citation>
    <scope>NUCLEOTIDE SEQUENCE</scope>
    <source>
        <strain evidence="3">PS1010</strain>
    </source>
</reference>
<gene>
    <name evidence="3" type="ORF">CAMP_LOCUS8580</name>
</gene>
<evidence type="ECO:0000256" key="1">
    <source>
        <dbReference type="SAM" id="MobiDB-lite"/>
    </source>
</evidence>